<dbReference type="EMBL" id="HACA01003143">
    <property type="protein sequence ID" value="CDW20504.1"/>
    <property type="molecule type" value="Transcribed_RNA"/>
</dbReference>
<name>A0A0K2T351_LEPSM</name>
<accession>A0A0K2T351</accession>
<organism evidence="1">
    <name type="scientific">Lepeophtheirus salmonis</name>
    <name type="common">Salmon louse</name>
    <name type="synonym">Caligus salmonis</name>
    <dbReference type="NCBI Taxonomy" id="72036"/>
    <lineage>
        <taxon>Eukaryota</taxon>
        <taxon>Metazoa</taxon>
        <taxon>Ecdysozoa</taxon>
        <taxon>Arthropoda</taxon>
        <taxon>Crustacea</taxon>
        <taxon>Multicrustacea</taxon>
        <taxon>Hexanauplia</taxon>
        <taxon>Copepoda</taxon>
        <taxon>Siphonostomatoida</taxon>
        <taxon>Caligidae</taxon>
        <taxon>Lepeophtheirus</taxon>
    </lineage>
</organism>
<sequence>QILQMGSHMFNLNNVIGTRNIKAAKLILKCIPSTCTDSSGSRFRYPIDKRILQTLTIHILMKFFQIVVYSNES</sequence>
<reference evidence="1" key="1">
    <citation type="submission" date="2014-05" db="EMBL/GenBank/DDBJ databases">
        <authorList>
            <person name="Chronopoulou M."/>
        </authorList>
    </citation>
    <scope>NUCLEOTIDE SEQUENCE</scope>
    <source>
        <tissue evidence="1">Whole organism</tissue>
    </source>
</reference>
<proteinExistence type="predicted"/>
<evidence type="ECO:0000313" key="1">
    <source>
        <dbReference type="EMBL" id="CDW20504.1"/>
    </source>
</evidence>
<feature type="non-terminal residue" evidence="1">
    <location>
        <position position="1"/>
    </location>
</feature>
<protein>
    <submittedName>
        <fullName evidence="1">Uncharacterized protein</fullName>
    </submittedName>
</protein>
<dbReference type="AlphaFoldDB" id="A0A0K2T351"/>